<feature type="transmembrane region" description="Helical" evidence="1">
    <location>
        <begin position="48"/>
        <end position="69"/>
    </location>
</feature>
<feature type="transmembrane region" description="Helical" evidence="1">
    <location>
        <begin position="131"/>
        <end position="149"/>
    </location>
</feature>
<keyword evidence="1" id="KW-0472">Membrane</keyword>
<accession>A0A2M9XAV1</accession>
<feature type="transmembrane region" description="Helical" evidence="1">
    <location>
        <begin position="161"/>
        <end position="184"/>
    </location>
</feature>
<dbReference type="AlphaFoldDB" id="A0A2M9XAV1"/>
<gene>
    <name evidence="2" type="ORF">CH357_14275</name>
</gene>
<dbReference type="Gene3D" id="6.10.250.2870">
    <property type="match status" value="1"/>
</dbReference>
<feature type="transmembrane region" description="Helical" evidence="1">
    <location>
        <begin position="81"/>
        <end position="99"/>
    </location>
</feature>
<comment type="caution">
    <text evidence="2">The sequence shown here is derived from an EMBL/GenBank/DDBJ whole genome shotgun (WGS) entry which is preliminary data.</text>
</comment>
<sequence length="397" mass="46842">MEIVKEKDRDRFAREEFYSQNYRISSYFFGIVCAITIWGAILEYVRSNFLLLYLDLISAFICLFSLGVIQFYSKNYFRKNLIVFGGLFILLVLEVETQFHDNEYYFYDNNMWITNQVILFLVSLFFNGRPIFYTIYSFSIVAFYILRILPEGIGYFSDRTVWVQISNMSALQLFICLCNTWWYGYRIEYLKKAKNLQERLYKEREAITRDLHDYLGAKVTDLNLLVRSIQGYKSGDTDALLRLEKLSEDIFKGIREITASMADVKLISEDIWSGIRVLLLRRYGNAGRKVRFTREGDEDFNIDTEKAEQILGIVTEICSNDLKYGSGISHWIFSPKKDTIEISIRTRTNFQEMRIGSKGNKTIQFRTSAINGEWKENLENRDFKGFLEIPIRQLRRI</sequence>
<organism evidence="2 3">
    <name type="scientific">Leptospira hartskeerlii</name>
    <dbReference type="NCBI Taxonomy" id="2023177"/>
    <lineage>
        <taxon>Bacteria</taxon>
        <taxon>Pseudomonadati</taxon>
        <taxon>Spirochaetota</taxon>
        <taxon>Spirochaetia</taxon>
        <taxon>Leptospirales</taxon>
        <taxon>Leptospiraceae</taxon>
        <taxon>Leptospira</taxon>
    </lineage>
</organism>
<dbReference type="RefSeq" id="WP_100707445.1">
    <property type="nucleotide sequence ID" value="NZ_NPDL01000006.1"/>
</dbReference>
<keyword evidence="1" id="KW-0812">Transmembrane</keyword>
<evidence type="ECO:0000313" key="3">
    <source>
        <dbReference type="Proteomes" id="UP000232196"/>
    </source>
</evidence>
<dbReference type="EMBL" id="NPDN01000007">
    <property type="protein sequence ID" value="PJZ24749.1"/>
    <property type="molecule type" value="Genomic_DNA"/>
</dbReference>
<keyword evidence="3" id="KW-1185">Reference proteome</keyword>
<dbReference type="Proteomes" id="UP000232196">
    <property type="component" value="Unassembled WGS sequence"/>
</dbReference>
<dbReference type="OrthoDB" id="344503at2"/>
<name>A0A2M9XAV1_9LEPT</name>
<proteinExistence type="predicted"/>
<evidence type="ECO:0000256" key="1">
    <source>
        <dbReference type="SAM" id="Phobius"/>
    </source>
</evidence>
<protein>
    <recommendedName>
        <fullName evidence="4">Histidine kinase</fullName>
    </recommendedName>
</protein>
<keyword evidence="1" id="KW-1133">Transmembrane helix</keyword>
<reference evidence="2 3" key="1">
    <citation type="submission" date="2017-07" db="EMBL/GenBank/DDBJ databases">
        <title>Leptospira spp. isolated from tropical soils.</title>
        <authorList>
            <person name="Thibeaux R."/>
            <person name="Iraola G."/>
            <person name="Ferres I."/>
            <person name="Bierque E."/>
            <person name="Girault D."/>
            <person name="Soupe-Gilbert M.-E."/>
            <person name="Picardeau M."/>
            <person name="Goarant C."/>
        </authorList>
    </citation>
    <scope>NUCLEOTIDE SEQUENCE [LARGE SCALE GENOMIC DNA]</scope>
    <source>
        <strain evidence="2 3">MCA1-C-A1</strain>
    </source>
</reference>
<evidence type="ECO:0000313" key="2">
    <source>
        <dbReference type="EMBL" id="PJZ24749.1"/>
    </source>
</evidence>
<evidence type="ECO:0008006" key="4">
    <source>
        <dbReference type="Google" id="ProtNLM"/>
    </source>
</evidence>
<feature type="transmembrane region" description="Helical" evidence="1">
    <location>
        <begin position="111"/>
        <end position="126"/>
    </location>
</feature>
<feature type="transmembrane region" description="Helical" evidence="1">
    <location>
        <begin position="21"/>
        <end position="42"/>
    </location>
</feature>